<dbReference type="Proteomes" id="UP000192257">
    <property type="component" value="Unassembled WGS sequence"/>
</dbReference>
<dbReference type="STRING" id="67003.A0A1X0NQE0"/>
<gene>
    <name evidence="2" type="ORF">TM35_000251170</name>
</gene>
<protein>
    <submittedName>
        <fullName evidence="2">Uncharacterized protein</fullName>
    </submittedName>
</protein>
<feature type="region of interest" description="Disordered" evidence="1">
    <location>
        <begin position="279"/>
        <end position="305"/>
    </location>
</feature>
<sequence>MGDLLEHFRDVMSFQQHGRTGERVVSASSLENNPVQSSTFSFKTSPFAQHSVDNNNNNIDSKNNKNNDDDDDAITEDDQTELIRLLNEVTHTVCQRDETETTEIQHSGGFVVEESYGPLQSVSHAPPLYAASTPSQPQVHGGSPFSYAGIPHVAKPPPPSFAEAIAATPPIAAVPVELSPLAAHYVPPMPAAQQDPILLRNEHGVFLLQPIAKPTPPYTPPSLSSPISPLPRYALPPAAPPQQPQHFLGSSLAQAGGLADTHLNKKSSGGLYGAQHSPNTLLGGSHVLSSGAGGGGGSSGSGAYTYISTSVKTKPLGFTPPPPYPT</sequence>
<proteinExistence type="predicted"/>
<feature type="compositionally biased region" description="Gly residues" evidence="1">
    <location>
        <begin position="291"/>
        <end position="300"/>
    </location>
</feature>
<dbReference type="RefSeq" id="XP_028880887.1">
    <property type="nucleotide sequence ID" value="XM_029027708.1"/>
</dbReference>
<reference evidence="2 3" key="1">
    <citation type="submission" date="2017-03" db="EMBL/GenBank/DDBJ databases">
        <title>An alternative strategy for trypanosome survival in the mammalian bloodstream revealed through genome and transcriptome analysis of the ubiquitous bovine parasite Trypanosoma (Megatrypanum) theileri.</title>
        <authorList>
            <person name="Kelly S."/>
            <person name="Ivens A."/>
            <person name="Mott A."/>
            <person name="O'Neill E."/>
            <person name="Emms D."/>
            <person name="Macleod O."/>
            <person name="Voorheis P."/>
            <person name="Matthews J."/>
            <person name="Matthews K."/>
            <person name="Carrington M."/>
        </authorList>
    </citation>
    <scope>NUCLEOTIDE SEQUENCE [LARGE SCALE GENOMIC DNA]</scope>
    <source>
        <strain evidence="2">Edinburgh</strain>
    </source>
</reference>
<accession>A0A1X0NQE0</accession>
<comment type="caution">
    <text evidence="2">The sequence shown here is derived from an EMBL/GenBank/DDBJ whole genome shotgun (WGS) entry which is preliminary data.</text>
</comment>
<feature type="compositionally biased region" description="Polar residues" evidence="1">
    <location>
        <begin position="34"/>
        <end position="52"/>
    </location>
</feature>
<feature type="region of interest" description="Disordered" evidence="1">
    <location>
        <begin position="34"/>
        <end position="74"/>
    </location>
</feature>
<organism evidence="2 3">
    <name type="scientific">Trypanosoma theileri</name>
    <dbReference type="NCBI Taxonomy" id="67003"/>
    <lineage>
        <taxon>Eukaryota</taxon>
        <taxon>Discoba</taxon>
        <taxon>Euglenozoa</taxon>
        <taxon>Kinetoplastea</taxon>
        <taxon>Metakinetoplastina</taxon>
        <taxon>Trypanosomatida</taxon>
        <taxon>Trypanosomatidae</taxon>
        <taxon>Trypanosoma</taxon>
    </lineage>
</organism>
<evidence type="ECO:0000256" key="1">
    <source>
        <dbReference type="SAM" id="MobiDB-lite"/>
    </source>
</evidence>
<dbReference type="GeneID" id="39987488"/>
<dbReference type="EMBL" id="NBCO01000025">
    <property type="protein sequence ID" value="ORC86821.1"/>
    <property type="molecule type" value="Genomic_DNA"/>
</dbReference>
<evidence type="ECO:0000313" key="2">
    <source>
        <dbReference type="EMBL" id="ORC86821.1"/>
    </source>
</evidence>
<dbReference type="VEuPathDB" id="TriTrypDB:TM35_000251170"/>
<evidence type="ECO:0000313" key="3">
    <source>
        <dbReference type="Proteomes" id="UP000192257"/>
    </source>
</evidence>
<keyword evidence="3" id="KW-1185">Reference proteome</keyword>
<feature type="compositionally biased region" description="Low complexity" evidence="1">
    <location>
        <begin position="281"/>
        <end position="290"/>
    </location>
</feature>
<dbReference type="AlphaFoldDB" id="A0A1X0NQE0"/>
<name>A0A1X0NQE0_9TRYP</name>
<dbReference type="OrthoDB" id="273454at2759"/>